<feature type="transmembrane region" description="Helical" evidence="8">
    <location>
        <begin position="172"/>
        <end position="191"/>
    </location>
</feature>
<dbReference type="InterPro" id="IPR002208">
    <property type="entry name" value="SecY/SEC61-alpha"/>
</dbReference>
<dbReference type="AlphaFoldDB" id="A0A3R8TBM5"/>
<dbReference type="EMBL" id="RSDO01000002">
    <property type="protein sequence ID" value="RRR55258.1"/>
    <property type="molecule type" value="Genomic_DNA"/>
</dbReference>
<sequence length="417" mass="46851">MKNIWRNYRSSTLANRLTWMVGIVFVYMLGKYIPIATLPAAGIEAGAYKLDSALENLAMVTGGQFSTLNLFSLGLSPWMTGMILWRFLTLFKTIKGLTAQQSHRYRMLLMFIVALIQSIGVSSLSEYYQFSQFGDYSLPIVRGITMVVMIAGSFVLMWLANVNGRKGLGGPSVIIVSNMILTFIINIIRYFSEKRLGGLEFLLTIAVIALIASALIWITVVIYRAEYRIPIRRIMIISAFAESTYIPIRVTPAGGMPFMYAMTLMSLPPILISAMLQIFPENPILKELVGKVSISELLGILVYIFLLFILAIGFAYFNIDPTEVAENMQKSGDYIENVRPGEATRKYISFYLNRLTLVGAIYTCLMGGVPLILVWSQQGQISIALLINNIYIVTTLLLGIVEQVRILRSWREYDEII</sequence>
<keyword evidence="1 8" id="KW-0813">Transport</keyword>
<keyword evidence="6 8" id="KW-0811">Translocation</keyword>
<dbReference type="Proteomes" id="UP000274117">
    <property type="component" value="Unassembled WGS sequence"/>
</dbReference>
<evidence type="ECO:0000256" key="7">
    <source>
        <dbReference type="ARBA" id="ARBA00023136"/>
    </source>
</evidence>
<feature type="transmembrane region" description="Helical" evidence="8">
    <location>
        <begin position="300"/>
        <end position="319"/>
    </location>
</feature>
<dbReference type="GO" id="GO:0006605">
    <property type="term" value="P:protein targeting"/>
    <property type="evidence" value="ECO:0007669"/>
    <property type="project" value="UniProtKB-UniRule"/>
</dbReference>
<dbReference type="InterPro" id="IPR014269">
    <property type="entry name" value="SecY2"/>
</dbReference>
<dbReference type="InterPro" id="IPR023201">
    <property type="entry name" value="SecY_dom_sf"/>
</dbReference>
<name>A0A3R8TBM5_STRSU</name>
<protein>
    <recommendedName>
        <fullName evidence="8 9">Accessory Sec system protein translocase subunit SecY2</fullName>
    </recommendedName>
</protein>
<dbReference type="PANTHER" id="PTHR10906">
    <property type="entry name" value="SECY/SEC61-ALPHA FAMILY MEMBER"/>
    <property type="match status" value="1"/>
</dbReference>
<keyword evidence="2 8" id="KW-1003">Cell membrane</keyword>
<keyword evidence="4 8" id="KW-0653">Protein transport</keyword>
<feature type="transmembrane region" description="Helical" evidence="8">
    <location>
        <begin position="140"/>
        <end position="160"/>
    </location>
</feature>
<keyword evidence="7 8" id="KW-0472">Membrane</keyword>
<evidence type="ECO:0000256" key="9">
    <source>
        <dbReference type="NCBIfam" id="TIGR02920"/>
    </source>
</evidence>
<keyword evidence="3 8" id="KW-0812">Transmembrane</keyword>
<dbReference type="HAMAP" id="MF_01466">
    <property type="entry name" value="SecY2"/>
    <property type="match status" value="1"/>
</dbReference>
<feature type="transmembrane region" description="Helical" evidence="8">
    <location>
        <begin position="355"/>
        <end position="375"/>
    </location>
</feature>
<evidence type="ECO:0000256" key="3">
    <source>
        <dbReference type="ARBA" id="ARBA00022692"/>
    </source>
</evidence>
<evidence type="ECO:0000256" key="8">
    <source>
        <dbReference type="HAMAP-Rule" id="MF_01466"/>
    </source>
</evidence>
<evidence type="ECO:0000256" key="1">
    <source>
        <dbReference type="ARBA" id="ARBA00022448"/>
    </source>
</evidence>
<dbReference type="NCBIfam" id="TIGR02920">
    <property type="entry name" value="acc_sec_Y2"/>
    <property type="match status" value="1"/>
</dbReference>
<feature type="transmembrane region" description="Helical" evidence="8">
    <location>
        <begin position="381"/>
        <end position="401"/>
    </location>
</feature>
<dbReference type="Pfam" id="PF00344">
    <property type="entry name" value="SecY"/>
    <property type="match status" value="1"/>
</dbReference>
<evidence type="ECO:0000256" key="5">
    <source>
        <dbReference type="ARBA" id="ARBA00022989"/>
    </source>
</evidence>
<accession>A0A3R8TBM5</accession>
<comment type="caution">
    <text evidence="8">Lacks conserved residue(s) required for the propagation of feature annotation.</text>
</comment>
<keyword evidence="5 8" id="KW-1133">Transmembrane helix</keyword>
<reference evidence="10 11" key="1">
    <citation type="submission" date="2018-11" db="EMBL/GenBank/DDBJ databases">
        <authorList>
            <person name="Stevens M.J."/>
            <person name="Cernela N."/>
            <person name="Spoerry Serrano N."/>
            <person name="Schmitt S."/>
            <person name="Schrenzel J."/>
            <person name="Stephan R."/>
        </authorList>
    </citation>
    <scope>NUCLEOTIDE SEQUENCE [LARGE SCALE GENOMIC DNA]</scope>
    <source>
        <strain evidence="10 11">PP422</strain>
    </source>
</reference>
<comment type="subunit">
    <text evidence="8">Component of the accessory SecA2/SecY2 protein translocase complex required to export cell wall proteins. May form heterotrimers with SecE and SecG subunits.</text>
</comment>
<reference evidence="10 11" key="2">
    <citation type="submission" date="2018-12" db="EMBL/GenBank/DDBJ databases">
        <title>Whole-genome sequences of fifteen clinical Streptococcus suis strains isolated from pigs between 2006 and 2018.</title>
        <authorList>
            <person name="Stevens M.J.A."/>
            <person name="Cernela N."/>
            <person name="Spoerry Serrano N."/>
            <person name="Schmitt S."/>
            <person name="Schrenzel J."/>
            <person name="Stephan R."/>
        </authorList>
    </citation>
    <scope>NUCLEOTIDE SEQUENCE [LARGE SCALE GENOMIC DNA]</scope>
    <source>
        <strain evidence="10 11">PP422</strain>
    </source>
</reference>
<dbReference type="SUPFAM" id="SSF103491">
    <property type="entry name" value="Preprotein translocase SecY subunit"/>
    <property type="match status" value="1"/>
</dbReference>
<comment type="subcellular location">
    <subcellularLocation>
        <location evidence="8">Cell membrane</location>
        <topology evidence="8">Multi-pass membrane protein</topology>
    </subcellularLocation>
</comment>
<comment type="similarity">
    <text evidence="8">Belongs to the SecY/SEC61-alpha family. SecY2 subfamily.</text>
</comment>
<evidence type="ECO:0000313" key="11">
    <source>
        <dbReference type="Proteomes" id="UP000274117"/>
    </source>
</evidence>
<evidence type="ECO:0000256" key="4">
    <source>
        <dbReference type="ARBA" id="ARBA00022927"/>
    </source>
</evidence>
<organism evidence="10 11">
    <name type="scientific">Streptococcus suis</name>
    <dbReference type="NCBI Taxonomy" id="1307"/>
    <lineage>
        <taxon>Bacteria</taxon>
        <taxon>Bacillati</taxon>
        <taxon>Bacillota</taxon>
        <taxon>Bacilli</taxon>
        <taxon>Lactobacillales</taxon>
        <taxon>Streptococcaceae</taxon>
        <taxon>Streptococcus</taxon>
    </lineage>
</organism>
<dbReference type="PRINTS" id="PR00303">
    <property type="entry name" value="SECYTRNLCASE"/>
</dbReference>
<feature type="transmembrane region" description="Helical" evidence="8">
    <location>
        <begin position="68"/>
        <end position="88"/>
    </location>
</feature>
<evidence type="ECO:0000256" key="2">
    <source>
        <dbReference type="ARBA" id="ARBA00022475"/>
    </source>
</evidence>
<feature type="transmembrane region" description="Helical" evidence="8">
    <location>
        <begin position="258"/>
        <end position="280"/>
    </location>
</feature>
<dbReference type="GO" id="GO:0005886">
    <property type="term" value="C:plasma membrane"/>
    <property type="evidence" value="ECO:0007669"/>
    <property type="project" value="UniProtKB-SubCell"/>
</dbReference>
<comment type="function">
    <text evidence="8">Part of the accessory SecA2/SecY2 system specifically required for export of possible cell wall proteins. The central subunit of a protein translocation channel.</text>
</comment>
<feature type="transmembrane region" description="Helical" evidence="8">
    <location>
        <begin position="108"/>
        <end position="128"/>
    </location>
</feature>
<evidence type="ECO:0000256" key="6">
    <source>
        <dbReference type="ARBA" id="ARBA00023010"/>
    </source>
</evidence>
<feature type="transmembrane region" description="Helical" evidence="8">
    <location>
        <begin position="203"/>
        <end position="223"/>
    </location>
</feature>
<gene>
    <name evidence="8 10" type="primary">secY2</name>
    <name evidence="10" type="ORF">EI998_01855</name>
</gene>
<dbReference type="Gene3D" id="1.10.3370.10">
    <property type="entry name" value="SecY subunit domain"/>
    <property type="match status" value="1"/>
</dbReference>
<proteinExistence type="inferred from homology"/>
<dbReference type="PIRSF" id="PIRSF004557">
    <property type="entry name" value="SecY"/>
    <property type="match status" value="1"/>
</dbReference>
<comment type="caution">
    <text evidence="10">The sequence shown here is derived from an EMBL/GenBank/DDBJ whole genome shotgun (WGS) entry which is preliminary data.</text>
</comment>
<evidence type="ECO:0000313" key="10">
    <source>
        <dbReference type="EMBL" id="RRR55258.1"/>
    </source>
</evidence>
<dbReference type="GO" id="GO:0065002">
    <property type="term" value="P:intracellular protein transmembrane transport"/>
    <property type="evidence" value="ECO:0007669"/>
    <property type="project" value="UniProtKB-UniRule"/>
</dbReference>